<dbReference type="PANTHER" id="PTHR10353">
    <property type="entry name" value="GLYCOSYL HYDROLASE"/>
    <property type="match status" value="1"/>
</dbReference>
<name>A0A9D5CPW6_9LILI</name>
<proteinExistence type="inferred from homology"/>
<keyword evidence="3" id="KW-0326">Glycosidase</keyword>
<evidence type="ECO:0000256" key="3">
    <source>
        <dbReference type="ARBA" id="ARBA00023295"/>
    </source>
</evidence>
<sequence>MKQLLRPSLTLGRHSFPPGFTFGAASAAYQIEGAWNEGGRGPSIWDTFCHEHPAGSLKGGINHEGIKHYHKLIDELRANGIKPFVTLFHWDLPQGLQEHGGFANKQTL</sequence>
<keyword evidence="2" id="KW-0378">Hydrolase</keyword>
<dbReference type="EMBL" id="JAGGNH010000003">
    <property type="protein sequence ID" value="KAJ0976987.1"/>
    <property type="molecule type" value="Genomic_DNA"/>
</dbReference>
<reference evidence="5" key="1">
    <citation type="submission" date="2021-03" db="EMBL/GenBank/DDBJ databases">
        <authorList>
            <person name="Li Z."/>
            <person name="Yang C."/>
        </authorList>
    </citation>
    <scope>NUCLEOTIDE SEQUENCE</scope>
    <source>
        <strain evidence="5">Dzin_1.0</strain>
        <tissue evidence="5">Leaf</tissue>
    </source>
</reference>
<dbReference type="Gene3D" id="3.20.20.80">
    <property type="entry name" value="Glycosidases"/>
    <property type="match status" value="2"/>
</dbReference>
<dbReference type="PANTHER" id="PTHR10353:SF137">
    <property type="entry name" value="MYROSINASE 3-RELATED"/>
    <property type="match status" value="1"/>
</dbReference>
<gene>
    <name evidence="5" type="ORF">J5N97_012461</name>
</gene>
<keyword evidence="6" id="KW-1185">Reference proteome</keyword>
<evidence type="ECO:0000313" key="5">
    <source>
        <dbReference type="EMBL" id="KAJ0976987.1"/>
    </source>
</evidence>
<dbReference type="SUPFAM" id="SSF51445">
    <property type="entry name" value="(Trans)glycosidases"/>
    <property type="match status" value="1"/>
</dbReference>
<dbReference type="InterPro" id="IPR017853">
    <property type="entry name" value="GH"/>
</dbReference>
<dbReference type="Proteomes" id="UP001085076">
    <property type="component" value="Miscellaneous, Linkage group lg03"/>
</dbReference>
<dbReference type="OrthoDB" id="784637at2759"/>
<protein>
    <recommendedName>
        <fullName evidence="7">Beta-glucosidase</fullName>
    </recommendedName>
</protein>
<reference evidence="5" key="2">
    <citation type="journal article" date="2022" name="Hortic Res">
        <title>The genome of Dioscorea zingiberensis sheds light on the biosynthesis, origin and evolution of the medicinally important diosgenin saponins.</title>
        <authorList>
            <person name="Li Y."/>
            <person name="Tan C."/>
            <person name="Li Z."/>
            <person name="Guo J."/>
            <person name="Li S."/>
            <person name="Chen X."/>
            <person name="Wang C."/>
            <person name="Dai X."/>
            <person name="Yang H."/>
            <person name="Song W."/>
            <person name="Hou L."/>
            <person name="Xu J."/>
            <person name="Tong Z."/>
            <person name="Xu A."/>
            <person name="Yuan X."/>
            <person name="Wang W."/>
            <person name="Yang Q."/>
            <person name="Chen L."/>
            <person name="Sun Z."/>
            <person name="Wang K."/>
            <person name="Pan B."/>
            <person name="Chen J."/>
            <person name="Bao Y."/>
            <person name="Liu F."/>
            <person name="Qi X."/>
            <person name="Gang D.R."/>
            <person name="Wen J."/>
            <person name="Li J."/>
        </authorList>
    </citation>
    <scope>NUCLEOTIDE SEQUENCE</scope>
    <source>
        <strain evidence="5">Dzin_1.0</strain>
    </source>
</reference>
<accession>A0A9D5CPW6</accession>
<dbReference type="InterPro" id="IPR001360">
    <property type="entry name" value="Glyco_hydro_1"/>
</dbReference>
<dbReference type="GO" id="GO:0005975">
    <property type="term" value="P:carbohydrate metabolic process"/>
    <property type="evidence" value="ECO:0007669"/>
    <property type="project" value="InterPro"/>
</dbReference>
<evidence type="ECO:0000313" key="6">
    <source>
        <dbReference type="Proteomes" id="UP001085076"/>
    </source>
</evidence>
<comment type="similarity">
    <text evidence="1 4">Belongs to the glycosyl hydrolase 1 family.</text>
</comment>
<organism evidence="5 6">
    <name type="scientific">Dioscorea zingiberensis</name>
    <dbReference type="NCBI Taxonomy" id="325984"/>
    <lineage>
        <taxon>Eukaryota</taxon>
        <taxon>Viridiplantae</taxon>
        <taxon>Streptophyta</taxon>
        <taxon>Embryophyta</taxon>
        <taxon>Tracheophyta</taxon>
        <taxon>Spermatophyta</taxon>
        <taxon>Magnoliopsida</taxon>
        <taxon>Liliopsida</taxon>
        <taxon>Dioscoreales</taxon>
        <taxon>Dioscoreaceae</taxon>
        <taxon>Dioscorea</taxon>
    </lineage>
</organism>
<dbReference type="GO" id="GO:0008422">
    <property type="term" value="F:beta-glucosidase activity"/>
    <property type="evidence" value="ECO:0007669"/>
    <property type="project" value="UniProtKB-ARBA"/>
</dbReference>
<dbReference type="AlphaFoldDB" id="A0A9D5CPW6"/>
<dbReference type="PROSITE" id="PS00653">
    <property type="entry name" value="GLYCOSYL_HYDROL_F1_2"/>
    <property type="match status" value="1"/>
</dbReference>
<comment type="caution">
    <text evidence="5">The sequence shown here is derived from an EMBL/GenBank/DDBJ whole genome shotgun (WGS) entry which is preliminary data.</text>
</comment>
<evidence type="ECO:0008006" key="7">
    <source>
        <dbReference type="Google" id="ProtNLM"/>
    </source>
</evidence>
<evidence type="ECO:0000256" key="2">
    <source>
        <dbReference type="ARBA" id="ARBA00022801"/>
    </source>
</evidence>
<evidence type="ECO:0000256" key="1">
    <source>
        <dbReference type="ARBA" id="ARBA00010838"/>
    </source>
</evidence>
<dbReference type="InterPro" id="IPR033132">
    <property type="entry name" value="GH_1_N_CS"/>
</dbReference>
<dbReference type="Pfam" id="PF00232">
    <property type="entry name" value="Glyco_hydro_1"/>
    <property type="match status" value="2"/>
</dbReference>
<evidence type="ECO:0000256" key="4">
    <source>
        <dbReference type="RuleBase" id="RU003690"/>
    </source>
</evidence>